<keyword evidence="2" id="KW-0067">ATP-binding</keyword>
<dbReference type="PROSITE" id="PS51194">
    <property type="entry name" value="HELICASE_CTER"/>
    <property type="match status" value="1"/>
</dbReference>
<dbReference type="InterPro" id="IPR001650">
    <property type="entry name" value="Helicase_C-like"/>
</dbReference>
<protein>
    <submittedName>
        <fullName evidence="4">DEAD/DEAH box helicase</fullName>
    </submittedName>
</protein>
<dbReference type="CDD" id="cd18785">
    <property type="entry name" value="SF2_C"/>
    <property type="match status" value="1"/>
</dbReference>
<dbReference type="InterPro" id="IPR011545">
    <property type="entry name" value="DEAD/DEAH_box_helicase_dom"/>
</dbReference>
<dbReference type="EMBL" id="JBHSFA010000007">
    <property type="protein sequence ID" value="MFC4543073.1"/>
    <property type="molecule type" value="Genomic_DNA"/>
</dbReference>
<reference evidence="4 5" key="1">
    <citation type="journal article" date="2019" name="Int. J. Syst. Evol. Microbiol.">
        <title>The Global Catalogue of Microorganisms (GCM) 10K type strain sequencing project: providing services to taxonomists for standard genome sequencing and annotation.</title>
        <authorList>
            <consortium name="The Broad Institute Genomics Platform"/>
            <consortium name="The Broad Institute Genome Sequencing Center for Infectious Disease"/>
            <person name="Wu L."/>
            <person name="Ma J."/>
        </authorList>
    </citation>
    <scope>NUCLEOTIDE SEQUENCE [LARGE SCALE GENOMIC DNA]</scope>
    <source>
        <strain evidence="4 5">WLHS5</strain>
    </source>
</reference>
<keyword evidence="5" id="KW-1185">Reference proteome</keyword>
<dbReference type="PANTHER" id="PTHR47957:SF3">
    <property type="entry name" value="ATP-DEPENDENT HELICASE HRQ1"/>
    <property type="match status" value="1"/>
</dbReference>
<keyword evidence="4" id="KW-0347">Helicase</keyword>
<dbReference type="PANTHER" id="PTHR47957">
    <property type="entry name" value="ATP-DEPENDENT HELICASE HRQ1"/>
    <property type="match status" value="1"/>
</dbReference>
<dbReference type="Pfam" id="PF00271">
    <property type="entry name" value="Helicase_C"/>
    <property type="match status" value="1"/>
</dbReference>
<dbReference type="InterPro" id="IPR027417">
    <property type="entry name" value="P-loop_NTPase"/>
</dbReference>
<organism evidence="4 5">
    <name type="scientific">Halosolutus amylolyticus</name>
    <dbReference type="NCBI Taxonomy" id="2932267"/>
    <lineage>
        <taxon>Archaea</taxon>
        <taxon>Methanobacteriati</taxon>
        <taxon>Methanobacteriota</taxon>
        <taxon>Stenosarchaea group</taxon>
        <taxon>Halobacteria</taxon>
        <taxon>Halobacteriales</taxon>
        <taxon>Natrialbaceae</taxon>
        <taxon>Halosolutus</taxon>
    </lineage>
</organism>
<dbReference type="GO" id="GO:0004386">
    <property type="term" value="F:helicase activity"/>
    <property type="evidence" value="ECO:0007669"/>
    <property type="project" value="UniProtKB-KW"/>
</dbReference>
<evidence type="ECO:0000259" key="3">
    <source>
        <dbReference type="PROSITE" id="PS51194"/>
    </source>
</evidence>
<evidence type="ECO:0000313" key="5">
    <source>
        <dbReference type="Proteomes" id="UP001595898"/>
    </source>
</evidence>
<gene>
    <name evidence="4" type="ORF">ACFO5R_14180</name>
</gene>
<sequence>MDSRLLPDGDPQTVLQDQLLPQLRPTTKDASYLDRLSVEHLTDFTYRRGVRTDEVGDGNCLVPRPVGGFDDAMFKNPSAHRVHVLVERDSLDAELTVAIDGFVGAYLDVDYSSPYQLTENHLPTLMIGGEPHNMYTAERPFATTAIPVQFEAGPESIPISNDTDYEETITIAGTQTQAAVINPNRDAQERRALDRTGATDDNLSELSGDTAEINYNRPTLTLSLTVSVNEDLGGLTPAGDSDDYVRLTVTMRNETYVDENDQSGWAERRVFYPSMELEFDEMVVDFPSQQHDVKLQSALSAEDNSRDVSEENRYRQQDCYLTRTVESFETRLETRDVPQAGERFRTTSFGVYDYVEEEPVTSGYRLDQLVCMDNDELLEAAPVLAQEATAAREHETLLRNLRGVLLALRHYLGDLPPIESDEYESGRTAADEPTLHKFQWDAIQERALALLDDETSPVVVQAPTSAGKTIVYYGSTLLTILERDTRAAFPFPTRMLTEDKLEEVIELATKYKRYVQGQHHSNAGSSMPDQEFSVGVAIGRQYDETGERTYLDADDLVGYIGSCDCCGSELDTECQDCDSRHCLDTMDNHLQFPVCTNSECGFLYDFVYDVERTQQYLPSLTVGTPEKFFTMPTVESNTHHSTFSTLPFYGAPYSKCENCGRALTDMNNYRVLNDRDGLVCFVCNTNDRVTTPWNGVDWKVSESDREGAEHSPIGHIVLDETHMYTGQFGISISIILRFFEVLASRLRSGETRDRDSHAISVDSGTATISNKFEHISRLLRASEDEIVAVPDSGEHGDYFSMVENRVRYRILAGTPVATSNRGSFREAIVQLYDDFHNTTSGTEFRNDFEEAIRDARVDADISHYEQILGYLHRKSDGYSLRESIGDRADQISDGGLSDLQFISGESSKSALRKSMGMGSEAADPVVLANLVVSLGIDIPELNNLLLFGAPRSMSEQMQTIGRTGRKDAAGHAAIHLYPGKPRDMQIERKFHQLLGNVDDYYDTAAIHPTNPYLARILFEFLLGPFLTIEYAIREQAFDYDNPHDIQDLVKMFDEHDRPLQNPHAQELYADMRSIFCPPDVQLDSQILDVIDEQVTDQLFDFIGTREHESKWFEAATQARVNNRSMNINEWFSEYFEDKDLELRGTSDEQVGTKIEWKLPSEVNE</sequence>
<dbReference type="GO" id="GO:0005524">
    <property type="term" value="F:ATP binding"/>
    <property type="evidence" value="ECO:0007669"/>
    <property type="project" value="UniProtKB-KW"/>
</dbReference>
<dbReference type="SUPFAM" id="SSF52540">
    <property type="entry name" value="P-loop containing nucleoside triphosphate hydrolases"/>
    <property type="match status" value="2"/>
</dbReference>
<accession>A0ABD5PRH0</accession>
<name>A0ABD5PRH0_9EURY</name>
<dbReference type="AlphaFoldDB" id="A0ABD5PRH0"/>
<comment type="caution">
    <text evidence="4">The sequence shown here is derived from an EMBL/GenBank/DDBJ whole genome shotgun (WGS) entry which is preliminary data.</text>
</comment>
<dbReference type="Proteomes" id="UP001595898">
    <property type="component" value="Unassembled WGS sequence"/>
</dbReference>
<keyword evidence="4" id="KW-0378">Hydrolase</keyword>
<feature type="domain" description="Helicase C-terminal" evidence="3">
    <location>
        <begin position="856"/>
        <end position="1017"/>
    </location>
</feature>
<dbReference type="Gene3D" id="3.40.50.300">
    <property type="entry name" value="P-loop containing nucleotide triphosphate hydrolases"/>
    <property type="match status" value="2"/>
</dbReference>
<evidence type="ECO:0000313" key="4">
    <source>
        <dbReference type="EMBL" id="MFC4543073.1"/>
    </source>
</evidence>
<evidence type="ECO:0000256" key="1">
    <source>
        <dbReference type="ARBA" id="ARBA00022741"/>
    </source>
</evidence>
<dbReference type="Pfam" id="PF00270">
    <property type="entry name" value="DEAD"/>
    <property type="match status" value="1"/>
</dbReference>
<evidence type="ECO:0000256" key="2">
    <source>
        <dbReference type="ARBA" id="ARBA00022840"/>
    </source>
</evidence>
<proteinExistence type="predicted"/>
<keyword evidence="1" id="KW-0547">Nucleotide-binding</keyword>
<dbReference type="RefSeq" id="WP_250140240.1">
    <property type="nucleotide sequence ID" value="NZ_JALIQP010000002.1"/>
</dbReference>
<dbReference type="SMART" id="SM00490">
    <property type="entry name" value="HELICc"/>
    <property type="match status" value="1"/>
</dbReference>